<dbReference type="Gene3D" id="1.20.1200.10">
    <property type="entry name" value="Cobalamin adenosyltransferase-like"/>
    <property type="match status" value="1"/>
</dbReference>
<reference evidence="5" key="1">
    <citation type="journal article" date="2019" name="MBio">
        <title>Virus Genomes from Deep Sea Sediments Expand the Ocean Megavirome and Support Independent Origins of Viral Gigantism.</title>
        <authorList>
            <person name="Backstrom D."/>
            <person name="Yutin N."/>
            <person name="Jorgensen S.L."/>
            <person name="Dharamshi J."/>
            <person name="Homa F."/>
            <person name="Zaremba-Niedwiedzka K."/>
            <person name="Spang A."/>
            <person name="Wolf Y.I."/>
            <person name="Koonin E.V."/>
            <person name="Ettema T.J."/>
        </authorList>
    </citation>
    <scope>NUCLEOTIDE SEQUENCE</scope>
</reference>
<accession>A0A481Z1S5</accession>
<feature type="domain" description="Cobalamin adenosyltransferase-like" evidence="4">
    <location>
        <begin position="32"/>
        <end position="234"/>
    </location>
</feature>
<dbReference type="SUPFAM" id="SSF89028">
    <property type="entry name" value="Cobalamin adenosyltransferase-like"/>
    <property type="match status" value="1"/>
</dbReference>
<keyword evidence="1 5" id="KW-0808">Transferase</keyword>
<evidence type="ECO:0000259" key="4">
    <source>
        <dbReference type="Pfam" id="PF01923"/>
    </source>
</evidence>
<keyword evidence="3" id="KW-0067">ATP-binding</keyword>
<sequence length="263" mass="30115">MNKKIDNGIAFNYIVICNLLNINLYLINMSVVTKTGDSGTTSLFNGERVKKTHPRIKALNSIQNLGYIIAQVLSIKHETKKEMYNIDDEIRTIQNWLFDLGAYIATAKQLPLKRATAKQLPLKRATAKQLPLKRATPLDSSTSEQVKRTEFTEDKEIYIHNRIKWIEKEIPKQTSFIIPNGNPFSIGLFRISGKVRTTEIDIIGVIENNKNTIKSALPFINRLSDYFYVLARYVNHHHKIISPSYKRNMKMKIGKDGNAIILI</sequence>
<dbReference type="GO" id="GO:0005524">
    <property type="term" value="F:ATP binding"/>
    <property type="evidence" value="ECO:0007669"/>
    <property type="project" value="UniProtKB-KW"/>
</dbReference>
<dbReference type="GO" id="GO:0008817">
    <property type="term" value="F:corrinoid adenosyltransferase activity"/>
    <property type="evidence" value="ECO:0007669"/>
    <property type="project" value="TreeGrafter"/>
</dbReference>
<dbReference type="Pfam" id="PF01923">
    <property type="entry name" value="Cob_adeno_trans"/>
    <property type="match status" value="1"/>
</dbReference>
<dbReference type="InterPro" id="IPR016030">
    <property type="entry name" value="CblAdoTrfase-like"/>
</dbReference>
<dbReference type="InterPro" id="IPR036451">
    <property type="entry name" value="CblAdoTrfase-like_sf"/>
</dbReference>
<organism evidence="5">
    <name type="scientific">Mimivirus LCMiAC02</name>
    <dbReference type="NCBI Taxonomy" id="2506609"/>
    <lineage>
        <taxon>Viruses</taxon>
        <taxon>Varidnaviria</taxon>
        <taxon>Bamfordvirae</taxon>
        <taxon>Nucleocytoviricota</taxon>
        <taxon>Megaviricetes</taxon>
        <taxon>Imitervirales</taxon>
        <taxon>Mimiviridae</taxon>
        <taxon>Klosneuvirinae</taxon>
    </lineage>
</organism>
<dbReference type="InterPro" id="IPR029499">
    <property type="entry name" value="PduO-typ"/>
</dbReference>
<dbReference type="EMBL" id="MK500407">
    <property type="protein sequence ID" value="QBK89047.1"/>
    <property type="molecule type" value="Genomic_DNA"/>
</dbReference>
<protein>
    <submittedName>
        <fullName evidence="5">Cobalamin adenosyltransferase</fullName>
    </submittedName>
</protein>
<gene>
    <name evidence="5" type="ORF">LCMiAC02_01400</name>
</gene>
<evidence type="ECO:0000313" key="5">
    <source>
        <dbReference type="EMBL" id="QBK89047.1"/>
    </source>
</evidence>
<dbReference type="PANTHER" id="PTHR12213">
    <property type="entry name" value="CORRINOID ADENOSYLTRANSFERASE"/>
    <property type="match status" value="1"/>
</dbReference>
<keyword evidence="2" id="KW-0547">Nucleotide-binding</keyword>
<proteinExistence type="predicted"/>
<evidence type="ECO:0000256" key="2">
    <source>
        <dbReference type="ARBA" id="ARBA00022741"/>
    </source>
</evidence>
<name>A0A481Z1S5_9VIRU</name>
<evidence type="ECO:0000256" key="3">
    <source>
        <dbReference type="ARBA" id="ARBA00022840"/>
    </source>
</evidence>
<dbReference type="PANTHER" id="PTHR12213:SF0">
    <property type="entry name" value="CORRINOID ADENOSYLTRANSFERASE MMAB"/>
    <property type="match status" value="1"/>
</dbReference>
<evidence type="ECO:0000256" key="1">
    <source>
        <dbReference type="ARBA" id="ARBA00022679"/>
    </source>
</evidence>